<dbReference type="Proteomes" id="UP001642409">
    <property type="component" value="Unassembled WGS sequence"/>
</dbReference>
<organism evidence="2">
    <name type="scientific">Hexamita inflata</name>
    <dbReference type="NCBI Taxonomy" id="28002"/>
    <lineage>
        <taxon>Eukaryota</taxon>
        <taxon>Metamonada</taxon>
        <taxon>Diplomonadida</taxon>
        <taxon>Hexamitidae</taxon>
        <taxon>Hexamitinae</taxon>
        <taxon>Hexamita</taxon>
    </lineage>
</organism>
<evidence type="ECO:0000313" key="3">
    <source>
        <dbReference type="EMBL" id="CAL5984169.1"/>
    </source>
</evidence>
<dbReference type="EMBL" id="CATOUU010000931">
    <property type="protein sequence ID" value="CAI9960600.1"/>
    <property type="molecule type" value="Genomic_DNA"/>
</dbReference>
<evidence type="ECO:0000313" key="2">
    <source>
        <dbReference type="EMBL" id="CAI9960600.1"/>
    </source>
</evidence>
<keyword evidence="1" id="KW-0175">Coiled coil</keyword>
<reference evidence="2" key="1">
    <citation type="submission" date="2023-06" db="EMBL/GenBank/DDBJ databases">
        <authorList>
            <person name="Kurt Z."/>
        </authorList>
    </citation>
    <scope>NUCLEOTIDE SEQUENCE</scope>
</reference>
<proteinExistence type="predicted"/>
<dbReference type="AlphaFoldDB" id="A0AA86QL12"/>
<accession>A0AA86QL12</accession>
<evidence type="ECO:0000313" key="4">
    <source>
        <dbReference type="Proteomes" id="UP001642409"/>
    </source>
</evidence>
<protein>
    <submittedName>
        <fullName evidence="2">Uncharacterized protein</fullName>
    </submittedName>
</protein>
<name>A0AA86QL12_9EUKA</name>
<sequence length="302" mass="36050">MNEQHDIQGQQSSFDDQLSISQPTPEIISKIFYEAAKNVLNRYFNIQSENMNQSETSNQIYQLNQDQQETLWEKIVQISNYFETVDAAQSYFTTTFKYTYYNTPDIFEVNLNTSLDQVSQPENEGKQQNITNQSITINEQQIKSYEQETENKQKQDNKQKVLETQKFDQFTVAARQILNQMYSEQNFSNMSPKELCEFMSSKKLLRKGFWDNMEDLCHQKSRTLQQYYSRTYSKVLYSENLNQNDKNLIKQLTKQILEIKNGQKLSSLEIARQMYDLYFSKRNLFIFEIEMIVRYELQKLKK</sequence>
<evidence type="ECO:0000256" key="1">
    <source>
        <dbReference type="SAM" id="Coils"/>
    </source>
</evidence>
<dbReference type="EMBL" id="CAXDID020000016">
    <property type="protein sequence ID" value="CAL5984169.1"/>
    <property type="molecule type" value="Genomic_DNA"/>
</dbReference>
<keyword evidence="4" id="KW-1185">Reference proteome</keyword>
<gene>
    <name evidence="2" type="ORF">HINF_LOCUS48245</name>
    <name evidence="3" type="ORF">HINF_LOCUS7981</name>
</gene>
<reference evidence="3 4" key="2">
    <citation type="submission" date="2024-07" db="EMBL/GenBank/DDBJ databases">
        <authorList>
            <person name="Akdeniz Z."/>
        </authorList>
    </citation>
    <scope>NUCLEOTIDE SEQUENCE [LARGE SCALE GENOMIC DNA]</scope>
</reference>
<feature type="coiled-coil region" evidence="1">
    <location>
        <begin position="135"/>
        <end position="165"/>
    </location>
</feature>
<comment type="caution">
    <text evidence="2">The sequence shown here is derived from an EMBL/GenBank/DDBJ whole genome shotgun (WGS) entry which is preliminary data.</text>
</comment>